<dbReference type="SMART" id="SM00355">
    <property type="entry name" value="ZnF_C2H2"/>
    <property type="match status" value="1"/>
</dbReference>
<dbReference type="InterPro" id="IPR013087">
    <property type="entry name" value="Znf_C2H2_type"/>
</dbReference>
<dbReference type="Gene3D" id="3.30.160.60">
    <property type="entry name" value="Classic Zinc Finger"/>
    <property type="match status" value="1"/>
</dbReference>
<keyword evidence="1" id="KW-0863">Zinc-finger</keyword>
<evidence type="ECO:0000259" key="3">
    <source>
        <dbReference type="PROSITE" id="PS50157"/>
    </source>
</evidence>
<feature type="domain" description="C2H2-type" evidence="3">
    <location>
        <begin position="478"/>
        <end position="505"/>
    </location>
</feature>
<reference evidence="4" key="1">
    <citation type="submission" date="2023-10" db="EMBL/GenBank/DDBJ databases">
        <authorList>
            <person name="Noh H."/>
        </authorList>
    </citation>
    <scope>NUCLEOTIDE SEQUENCE</scope>
    <source>
        <strain evidence="4">DUCC4014</strain>
    </source>
</reference>
<gene>
    <name evidence="4" type="ORF">LOC62_04G005656</name>
</gene>
<evidence type="ECO:0000313" key="4">
    <source>
        <dbReference type="EMBL" id="WOO82154.1"/>
    </source>
</evidence>
<dbReference type="Proteomes" id="UP000827549">
    <property type="component" value="Chromosome 4"/>
</dbReference>
<feature type="compositionally biased region" description="Polar residues" evidence="2">
    <location>
        <begin position="62"/>
        <end position="94"/>
    </location>
</feature>
<feature type="compositionally biased region" description="Low complexity" evidence="2">
    <location>
        <begin position="402"/>
        <end position="414"/>
    </location>
</feature>
<dbReference type="EMBL" id="CP086717">
    <property type="protein sequence ID" value="WOO82154.1"/>
    <property type="molecule type" value="Genomic_DNA"/>
</dbReference>
<organism evidence="4 5">
    <name type="scientific">Vanrija pseudolonga</name>
    <dbReference type="NCBI Taxonomy" id="143232"/>
    <lineage>
        <taxon>Eukaryota</taxon>
        <taxon>Fungi</taxon>
        <taxon>Dikarya</taxon>
        <taxon>Basidiomycota</taxon>
        <taxon>Agaricomycotina</taxon>
        <taxon>Tremellomycetes</taxon>
        <taxon>Trichosporonales</taxon>
        <taxon>Trichosporonaceae</taxon>
        <taxon>Vanrija</taxon>
    </lineage>
</organism>
<dbReference type="SUPFAM" id="SSF57667">
    <property type="entry name" value="beta-beta-alpha zinc fingers"/>
    <property type="match status" value="1"/>
</dbReference>
<dbReference type="PROSITE" id="PS00028">
    <property type="entry name" value="ZINC_FINGER_C2H2_1"/>
    <property type="match status" value="1"/>
</dbReference>
<dbReference type="InterPro" id="IPR036236">
    <property type="entry name" value="Znf_C2H2_sf"/>
</dbReference>
<dbReference type="PROSITE" id="PS50157">
    <property type="entry name" value="ZINC_FINGER_C2H2_2"/>
    <property type="match status" value="1"/>
</dbReference>
<feature type="region of interest" description="Disordered" evidence="2">
    <location>
        <begin position="201"/>
        <end position="227"/>
    </location>
</feature>
<feature type="region of interest" description="Disordered" evidence="2">
    <location>
        <begin position="402"/>
        <end position="510"/>
    </location>
</feature>
<evidence type="ECO:0000313" key="5">
    <source>
        <dbReference type="Proteomes" id="UP000827549"/>
    </source>
</evidence>
<dbReference type="GO" id="GO:0008270">
    <property type="term" value="F:zinc ion binding"/>
    <property type="evidence" value="ECO:0007669"/>
    <property type="project" value="UniProtKB-KW"/>
</dbReference>
<feature type="region of interest" description="Disordered" evidence="2">
    <location>
        <begin position="258"/>
        <end position="328"/>
    </location>
</feature>
<keyword evidence="1" id="KW-0862">Zinc</keyword>
<feature type="region of interest" description="Disordered" evidence="2">
    <location>
        <begin position="1"/>
        <end position="139"/>
    </location>
</feature>
<accession>A0AAF1BMK6</accession>
<dbReference type="GeneID" id="87808884"/>
<dbReference type="RefSeq" id="XP_062628186.1">
    <property type="nucleotide sequence ID" value="XM_062772202.1"/>
</dbReference>
<evidence type="ECO:0000256" key="2">
    <source>
        <dbReference type="SAM" id="MobiDB-lite"/>
    </source>
</evidence>
<sequence>MYPFPPYLSSAQHPHHHQPPPPPQQQQQDESRAATPAVPNDAGAGSALSPPVYGHAGPPPQTTATGNGTANSSPAVDHSSLSSAPNSVVNGANNSSTPTPPTATPTRPSLPPPGNHILSPHSSPVIKVEHDPSPVNGALSLSPSPVVSVHHQQLHTQPQANVYPLQPGSFNWPATQPAAAQPGLGVEDVDAWEHPVQHHYHQPAPHLPQHHAHHAGQHAPLNPQPHHNNGMVFMPFGPNGFPPQPALGFAYVRSQRGPVAPTGSVTQERWREQQQQQPPREAGQTNGDGGGHEYLAHGNHADASPMLYHPDARRDLPLGSSLPPQAHLHHPHHALFNEHQHDRYSDTRPPGPIPLPLVHRDVAPSVHGYVPARLRPPPPRMGSPGPGVPGFVGPHWPPLSSSPASFGAAGSSSSLEHELTPGPISNGMGLNGFPEDGRWGTAPPSNGSMPLPQSDTETMRSGRGASRRAGSAPTVRRFPCPDCSEAFTRRNDLVRHRRKHSRSSPYSSAN</sequence>
<feature type="compositionally biased region" description="Polar residues" evidence="2">
    <location>
        <begin position="443"/>
        <end position="456"/>
    </location>
</feature>
<feature type="compositionally biased region" description="Pro residues" evidence="2">
    <location>
        <begin position="98"/>
        <end position="114"/>
    </location>
</feature>
<protein>
    <recommendedName>
        <fullName evidence="3">C2H2-type domain-containing protein</fullName>
    </recommendedName>
</protein>
<name>A0AAF1BMK6_9TREE</name>
<keyword evidence="1" id="KW-0479">Metal-binding</keyword>
<keyword evidence="5" id="KW-1185">Reference proteome</keyword>
<dbReference type="AlphaFoldDB" id="A0AAF1BMK6"/>
<dbReference type="Pfam" id="PF00096">
    <property type="entry name" value="zf-C2H2"/>
    <property type="match status" value="1"/>
</dbReference>
<feature type="compositionally biased region" description="Low complexity" evidence="2">
    <location>
        <begin position="461"/>
        <end position="472"/>
    </location>
</feature>
<proteinExistence type="predicted"/>
<evidence type="ECO:0000256" key="1">
    <source>
        <dbReference type="PROSITE-ProRule" id="PRU00042"/>
    </source>
</evidence>